<evidence type="ECO:0000313" key="3">
    <source>
        <dbReference type="Proteomes" id="UP000265938"/>
    </source>
</evidence>
<comment type="caution">
    <text evidence="2">The sequence shown here is derived from an EMBL/GenBank/DDBJ whole genome shotgun (WGS) entry which is preliminary data.</text>
</comment>
<gene>
    <name evidence="2" type="ORF">D4741_07235</name>
</gene>
<proteinExistence type="predicted"/>
<name>A0A3A3ENA4_9GAMM</name>
<dbReference type="EMBL" id="QYSE01000001">
    <property type="protein sequence ID" value="RJF37850.1"/>
    <property type="molecule type" value="Genomic_DNA"/>
</dbReference>
<accession>A0A3A3ENA4</accession>
<feature type="region of interest" description="Disordered" evidence="1">
    <location>
        <begin position="53"/>
        <end position="72"/>
    </location>
</feature>
<evidence type="ECO:0000313" key="2">
    <source>
        <dbReference type="EMBL" id="RJF37850.1"/>
    </source>
</evidence>
<evidence type="ECO:0000256" key="1">
    <source>
        <dbReference type="SAM" id="MobiDB-lite"/>
    </source>
</evidence>
<protein>
    <submittedName>
        <fullName evidence="2">Uncharacterized protein</fullName>
    </submittedName>
</protein>
<reference evidence="2 3" key="1">
    <citation type="submission" date="2018-09" db="EMBL/GenBank/DDBJ databases">
        <title>Identification of marine bacteria producing industrial enzymes.</title>
        <authorList>
            <person name="Cheng T.H."/>
            <person name="Saidin J."/>
            <person name="Muhd D.D."/>
            <person name="Isa M.N.M."/>
            <person name="Bakar M.F.A."/>
            <person name="Ismail N."/>
        </authorList>
    </citation>
    <scope>NUCLEOTIDE SEQUENCE [LARGE SCALE GENOMIC DNA]</scope>
    <source>
        <strain evidence="2 3">MNAD 1.6</strain>
    </source>
</reference>
<organism evidence="2 3">
    <name type="scientific">Pseudoalteromonas gelatinilytica</name>
    <dbReference type="NCBI Taxonomy" id="1703256"/>
    <lineage>
        <taxon>Bacteria</taxon>
        <taxon>Pseudomonadati</taxon>
        <taxon>Pseudomonadota</taxon>
        <taxon>Gammaproteobacteria</taxon>
        <taxon>Alteromonadales</taxon>
        <taxon>Pseudoalteromonadaceae</taxon>
        <taxon>Pseudoalteromonas</taxon>
    </lineage>
</organism>
<dbReference type="AlphaFoldDB" id="A0A3A3ENA4"/>
<dbReference type="RefSeq" id="WP_119852479.1">
    <property type="nucleotide sequence ID" value="NZ_QYSE01000001.1"/>
</dbReference>
<sequence length="220" mass="24276">MKNVFFAVLTLCTLFITYKVVNLLESNSTHNVMAVGTAKETAPLTIESSALQTKINPQSSQETDSPSYSSTFANTNVSKDSISSFDELVTDKENGQKVFNTQPLNEMGLTQIQDYVSELANGLTDTNKAQIRELVYDETIKYQEEHADITVYDMQCSNQLCGIILQSNNTDAISQSLDDLISSKTMKQNSRGGLSRAFSENNVEYGLLIAVITDEGITLR</sequence>
<dbReference type="Proteomes" id="UP000265938">
    <property type="component" value="Unassembled WGS sequence"/>
</dbReference>